<feature type="region of interest" description="Disordered" evidence="1">
    <location>
        <begin position="179"/>
        <end position="248"/>
    </location>
</feature>
<name>A0A9W9RNK0_9EURO</name>
<proteinExistence type="predicted"/>
<comment type="caution">
    <text evidence="3">The sequence shown here is derived from an EMBL/GenBank/DDBJ whole genome shotgun (WGS) entry which is preliminary data.</text>
</comment>
<dbReference type="AlphaFoldDB" id="A0A9W9RNK0"/>
<keyword evidence="4" id="KW-1185">Reference proteome</keyword>
<organism evidence="3 4">
    <name type="scientific">Penicillium concentricum</name>
    <dbReference type="NCBI Taxonomy" id="293559"/>
    <lineage>
        <taxon>Eukaryota</taxon>
        <taxon>Fungi</taxon>
        <taxon>Dikarya</taxon>
        <taxon>Ascomycota</taxon>
        <taxon>Pezizomycotina</taxon>
        <taxon>Eurotiomycetes</taxon>
        <taxon>Eurotiomycetidae</taxon>
        <taxon>Eurotiales</taxon>
        <taxon>Aspergillaceae</taxon>
        <taxon>Penicillium</taxon>
    </lineage>
</organism>
<reference evidence="3" key="2">
    <citation type="journal article" date="2023" name="IMA Fungus">
        <title>Comparative genomic study of the Penicillium genus elucidates a diverse pangenome and 15 lateral gene transfer events.</title>
        <authorList>
            <person name="Petersen C."/>
            <person name="Sorensen T."/>
            <person name="Nielsen M.R."/>
            <person name="Sondergaard T.E."/>
            <person name="Sorensen J.L."/>
            <person name="Fitzpatrick D.A."/>
            <person name="Frisvad J.C."/>
            <person name="Nielsen K.L."/>
        </authorList>
    </citation>
    <scope>NUCLEOTIDE SEQUENCE</scope>
    <source>
        <strain evidence="3">IBT 3081</strain>
    </source>
</reference>
<feature type="region of interest" description="Disordered" evidence="1">
    <location>
        <begin position="286"/>
        <end position="312"/>
    </location>
</feature>
<feature type="transmembrane region" description="Helical" evidence="2">
    <location>
        <begin position="257"/>
        <end position="279"/>
    </location>
</feature>
<dbReference type="Proteomes" id="UP001147752">
    <property type="component" value="Unassembled WGS sequence"/>
</dbReference>
<evidence type="ECO:0000313" key="3">
    <source>
        <dbReference type="EMBL" id="KAJ5360883.1"/>
    </source>
</evidence>
<evidence type="ECO:0000256" key="2">
    <source>
        <dbReference type="SAM" id="Phobius"/>
    </source>
</evidence>
<dbReference type="GeneID" id="81466980"/>
<reference evidence="3" key="1">
    <citation type="submission" date="2022-12" db="EMBL/GenBank/DDBJ databases">
        <authorList>
            <person name="Petersen C."/>
        </authorList>
    </citation>
    <scope>NUCLEOTIDE SEQUENCE</scope>
    <source>
        <strain evidence="3">IBT 3081</strain>
    </source>
</reference>
<protein>
    <recommendedName>
        <fullName evidence="5">LPXTG-domain-containing protein</fullName>
    </recommendedName>
</protein>
<accession>A0A9W9RNK0</accession>
<gene>
    <name evidence="3" type="ORF">N7517_010074</name>
</gene>
<feature type="compositionally biased region" description="Pro residues" evidence="1">
    <location>
        <begin position="229"/>
        <end position="240"/>
    </location>
</feature>
<evidence type="ECO:0008006" key="5">
    <source>
        <dbReference type="Google" id="ProtNLM"/>
    </source>
</evidence>
<feature type="region of interest" description="Disordered" evidence="1">
    <location>
        <begin position="343"/>
        <end position="367"/>
    </location>
</feature>
<dbReference type="RefSeq" id="XP_056576369.1">
    <property type="nucleotide sequence ID" value="XM_056727797.1"/>
</dbReference>
<keyword evidence="2" id="KW-0812">Transmembrane</keyword>
<dbReference type="OrthoDB" id="4770059at2759"/>
<sequence>MTSTIATLVARAAESTGTITMPMSSIFTAPASCSNSWTYEPEAANLVANGLLIQNAVDNDNADPACFPSGYSQYGRVRATVAYSPGYCPHGYTSADLLIHKPATTAVCCPSGFAYYEEKRDLQTTFAGCLSEFPSASSTIVTVRQAEEESTQVSGPVTMWAQAIQVQMQASDKSLFVSATTTTTESKTDSKTRTTSSDEASETAASSISSSTSSSTQTGLTVPTVPSVPDIPEPATPSPAAPGTGTEASGLSTGAKIGVGVGVGAAGLIVLVALLFWFFRRRQQKGQKPLPDTTSSYGSHPEISELGGSTQTDPNMVYQRPGHGVPSEFGGSSQAGASSIMANTRTTGPSELHATNPGPKFVHELGA</sequence>
<evidence type="ECO:0000313" key="4">
    <source>
        <dbReference type="Proteomes" id="UP001147752"/>
    </source>
</evidence>
<feature type="compositionally biased region" description="Low complexity" evidence="1">
    <location>
        <begin position="193"/>
        <end position="218"/>
    </location>
</feature>
<keyword evidence="2" id="KW-1133">Transmembrane helix</keyword>
<dbReference type="EMBL" id="JAPZBT010000004">
    <property type="protein sequence ID" value="KAJ5360883.1"/>
    <property type="molecule type" value="Genomic_DNA"/>
</dbReference>
<evidence type="ECO:0000256" key="1">
    <source>
        <dbReference type="SAM" id="MobiDB-lite"/>
    </source>
</evidence>
<keyword evidence="2" id="KW-0472">Membrane</keyword>